<reference evidence="1" key="1">
    <citation type="submission" date="2018-05" db="EMBL/GenBank/DDBJ databases">
        <authorList>
            <person name="Lanie J.A."/>
            <person name="Ng W.-L."/>
            <person name="Kazmierczak K.M."/>
            <person name="Andrzejewski T.M."/>
            <person name="Davidsen T.M."/>
            <person name="Wayne K.J."/>
            <person name="Tettelin H."/>
            <person name="Glass J.I."/>
            <person name="Rusch D."/>
            <person name="Podicherti R."/>
            <person name="Tsui H.-C.T."/>
            <person name="Winkler M.E."/>
        </authorList>
    </citation>
    <scope>NUCLEOTIDE SEQUENCE</scope>
</reference>
<dbReference type="EMBL" id="UINC01210259">
    <property type="protein sequence ID" value="SVE33642.1"/>
    <property type="molecule type" value="Genomic_DNA"/>
</dbReference>
<proteinExistence type="predicted"/>
<protein>
    <recommendedName>
        <fullName evidence="2">Phytanoyl-CoA dioxygenase</fullName>
    </recommendedName>
</protein>
<organism evidence="1">
    <name type="scientific">marine metagenome</name>
    <dbReference type="NCBI Taxonomy" id="408172"/>
    <lineage>
        <taxon>unclassified sequences</taxon>
        <taxon>metagenomes</taxon>
        <taxon>ecological metagenomes</taxon>
    </lineage>
</organism>
<dbReference type="SUPFAM" id="SSF51197">
    <property type="entry name" value="Clavaminate synthase-like"/>
    <property type="match status" value="1"/>
</dbReference>
<gene>
    <name evidence="1" type="ORF">METZ01_LOCUS486496</name>
</gene>
<name>A0A383CN52_9ZZZZ</name>
<evidence type="ECO:0008006" key="2">
    <source>
        <dbReference type="Google" id="ProtNLM"/>
    </source>
</evidence>
<sequence>MTDDEKYLFDINGYLIVRDVLSSDEVARCNEAIDHHSDGIRERTGELSLSGESKSLKGVTGRGDLGGLLSWEKPWRDPFREMIVHPRIVPYLNVIL</sequence>
<dbReference type="AlphaFoldDB" id="A0A383CN52"/>
<dbReference type="Gene3D" id="2.60.120.620">
    <property type="entry name" value="q2cbj1_9rhob like domain"/>
    <property type="match status" value="1"/>
</dbReference>
<feature type="non-terminal residue" evidence="1">
    <location>
        <position position="96"/>
    </location>
</feature>
<evidence type="ECO:0000313" key="1">
    <source>
        <dbReference type="EMBL" id="SVE33642.1"/>
    </source>
</evidence>
<accession>A0A383CN52</accession>